<gene>
    <name evidence="2" type="ORF">SAMN05216587_103291</name>
</gene>
<protein>
    <submittedName>
        <fullName evidence="2">Cysteine desulfurase family protein</fullName>
    </submittedName>
</protein>
<dbReference type="InterPro" id="IPR000192">
    <property type="entry name" value="Aminotrans_V_dom"/>
</dbReference>
<dbReference type="Proteomes" id="UP000183843">
    <property type="component" value="Unassembled WGS sequence"/>
</dbReference>
<dbReference type="Pfam" id="PF00266">
    <property type="entry name" value="Aminotran_5"/>
    <property type="match status" value="1"/>
</dbReference>
<proteinExistence type="predicted"/>
<dbReference type="Gene3D" id="3.40.640.10">
    <property type="entry name" value="Type I PLP-dependent aspartate aminotransferase-like (Major domain)"/>
    <property type="match status" value="1"/>
</dbReference>
<organism evidence="2 3">
    <name type="scientific">Selenomonas ruminantium</name>
    <dbReference type="NCBI Taxonomy" id="971"/>
    <lineage>
        <taxon>Bacteria</taxon>
        <taxon>Bacillati</taxon>
        <taxon>Bacillota</taxon>
        <taxon>Negativicutes</taxon>
        <taxon>Selenomonadales</taxon>
        <taxon>Selenomonadaceae</taxon>
        <taxon>Selenomonas</taxon>
    </lineage>
</organism>
<dbReference type="InterPro" id="IPR015424">
    <property type="entry name" value="PyrdxlP-dep_Trfase"/>
</dbReference>
<dbReference type="InterPro" id="IPR015422">
    <property type="entry name" value="PyrdxlP-dep_Trfase_small"/>
</dbReference>
<dbReference type="Gene3D" id="3.90.1150.10">
    <property type="entry name" value="Aspartate Aminotransferase, domain 1"/>
    <property type="match status" value="1"/>
</dbReference>
<dbReference type="GO" id="GO:0003824">
    <property type="term" value="F:catalytic activity"/>
    <property type="evidence" value="ECO:0007669"/>
    <property type="project" value="UniProtKB-ARBA"/>
</dbReference>
<reference evidence="2 3" key="1">
    <citation type="submission" date="2016-10" db="EMBL/GenBank/DDBJ databases">
        <authorList>
            <person name="de Groot N.N."/>
        </authorList>
    </citation>
    <scope>NUCLEOTIDE SEQUENCE [LARGE SCALE GENOMIC DNA]</scope>
    <source>
        <strain evidence="2 3">L14</strain>
    </source>
</reference>
<dbReference type="AlphaFoldDB" id="A0A1I0WUI4"/>
<sequence>MAYFNNAATTYPKPAAVYKAMDEFYRHNAGSMGRGGNGEKTGTEIVAETRLMLKELLHAPNYEVIFTPTATLALNMIIQGLLKTKIKNVYITPFEHNAVTRVLHAHKDMTNVEVLAVNKDCTFDMERIGYQFAERQPDMVIMSHASNVIGMITPVAEVFTLAKKYNAVTVVDMAQTAGLVDFDISQAKCDFAVFAGHKTLYGPTGVSGFLMNQAIDLPTVLYGGTGVDSANQDMPQYIPARYEMGTPNMMAVAGLHAALSELKKDTIAHRQQIEQKNRERLLEILNEYDFVKLVGINDEGKYVGVVSFLIDGISSDSAAQIFKRLHIELRTGLQCAPLAHKFLGTYPAGTIRVSVGAYTQGEDFERLKEAMDYIEENI</sequence>
<dbReference type="InterPro" id="IPR010969">
    <property type="entry name" value="Cys_dSase-rel_unknwn_funct"/>
</dbReference>
<evidence type="ECO:0000313" key="2">
    <source>
        <dbReference type="EMBL" id="SFA91828.1"/>
    </source>
</evidence>
<accession>A0A1I0WUI4</accession>
<feature type="domain" description="Aminotransferase class V" evidence="1">
    <location>
        <begin position="3"/>
        <end position="367"/>
    </location>
</feature>
<dbReference type="PANTHER" id="PTHR43586">
    <property type="entry name" value="CYSTEINE DESULFURASE"/>
    <property type="match status" value="1"/>
</dbReference>
<dbReference type="InterPro" id="IPR015421">
    <property type="entry name" value="PyrdxlP-dep_Trfase_major"/>
</dbReference>
<dbReference type="SUPFAM" id="SSF53383">
    <property type="entry name" value="PLP-dependent transferases"/>
    <property type="match status" value="1"/>
</dbReference>
<dbReference type="EMBL" id="FOJX01000003">
    <property type="protein sequence ID" value="SFA91828.1"/>
    <property type="molecule type" value="Genomic_DNA"/>
</dbReference>
<dbReference type="PANTHER" id="PTHR43586:SF4">
    <property type="entry name" value="ISOPENICILLIN N EPIMERASE"/>
    <property type="match status" value="1"/>
</dbReference>
<evidence type="ECO:0000259" key="1">
    <source>
        <dbReference type="Pfam" id="PF00266"/>
    </source>
</evidence>
<dbReference type="RefSeq" id="WP_074814340.1">
    <property type="nucleotide sequence ID" value="NZ_FOJX01000003.1"/>
</dbReference>
<name>A0A1I0WUI4_SELRU</name>
<dbReference type="NCBIfam" id="TIGR01977">
    <property type="entry name" value="am_tr_V_EF2568"/>
    <property type="match status" value="1"/>
</dbReference>
<evidence type="ECO:0000313" key="3">
    <source>
        <dbReference type="Proteomes" id="UP000183843"/>
    </source>
</evidence>